<protein>
    <submittedName>
        <fullName evidence="1">Vitamin B12 dependent methionine synthase</fullName>
    </submittedName>
</protein>
<comment type="caution">
    <text evidence="1">The sequence shown here is derived from an EMBL/GenBank/DDBJ whole genome shotgun (WGS) entry which is preliminary data.</text>
</comment>
<dbReference type="InterPro" id="IPR037010">
    <property type="entry name" value="VitB12-dep_Met_synth_activ_sf"/>
</dbReference>
<evidence type="ECO:0000313" key="1">
    <source>
        <dbReference type="EMBL" id="MCR6544634.1"/>
    </source>
</evidence>
<dbReference type="RefSeq" id="WP_089610124.1">
    <property type="nucleotide sequence ID" value="NZ_CP022121.1"/>
</dbReference>
<proteinExistence type="predicted"/>
<organism evidence="1 2">
    <name type="scientific">Dehalobacterium formicoaceticum</name>
    <dbReference type="NCBI Taxonomy" id="51515"/>
    <lineage>
        <taxon>Bacteria</taxon>
        <taxon>Bacillati</taxon>
        <taxon>Bacillota</taxon>
        <taxon>Clostridia</taxon>
        <taxon>Eubacteriales</taxon>
        <taxon>Peptococcaceae</taxon>
        <taxon>Dehalobacterium</taxon>
    </lineage>
</organism>
<gene>
    <name evidence="1" type="ORF">NVS47_03745</name>
</gene>
<accession>A0ABT1Y193</accession>
<keyword evidence="2" id="KW-1185">Reference proteome</keyword>
<sequence length="228" mass="25677">METLVKNAVCEIDRAYLFNHIHLKETASYAKKVDKLIEEALAIGKPQIAYKLAYVDEKGDDYVVIDGIKFTSKILPINLADSNRVAAFVVTSGTELEEWSKAFDDAFGKLVADGIKEEILRSATLKLFPDISEEFDFGKTAMMNPGSLPEWPLEEQKPLFKLLGDVKGLIGVELSESCLMEPIKSESGFYFPTESNYANCQLCLHEKCPDRKAPFDKDLYENKYQLSK</sequence>
<evidence type="ECO:0000313" key="2">
    <source>
        <dbReference type="Proteomes" id="UP001524944"/>
    </source>
</evidence>
<dbReference type="SUPFAM" id="SSF56507">
    <property type="entry name" value="Methionine synthase activation domain-like"/>
    <property type="match status" value="1"/>
</dbReference>
<dbReference type="EMBL" id="JANPWE010000001">
    <property type="protein sequence ID" value="MCR6544634.1"/>
    <property type="molecule type" value="Genomic_DNA"/>
</dbReference>
<dbReference type="Proteomes" id="UP001524944">
    <property type="component" value="Unassembled WGS sequence"/>
</dbReference>
<dbReference type="Gene3D" id="3.40.109.40">
    <property type="match status" value="1"/>
</dbReference>
<reference evidence="1 2" key="1">
    <citation type="submission" date="2022-08" db="EMBL/GenBank/DDBJ databases">
        <title>Proteogenomics of the novel Dehalobacterium formicoaceticum strain EZ94 highlights a key role of methyltransferases during anaerobic dichloromethane degradation.</title>
        <authorList>
            <person name="Wasmund K."/>
        </authorList>
    </citation>
    <scope>NUCLEOTIDE SEQUENCE [LARGE SCALE GENOMIC DNA]</scope>
    <source>
        <strain evidence="1 2">EZ94</strain>
    </source>
</reference>
<name>A0ABT1Y193_9FIRM</name>